<dbReference type="PANTHER" id="PTHR34987">
    <property type="entry name" value="C, PUTATIVE (AFU_ORTHOLOGUE AFUA_3G02880)-RELATED"/>
    <property type="match status" value="1"/>
</dbReference>
<gene>
    <name evidence="3" type="ORF">FHS16_000545</name>
</gene>
<proteinExistence type="predicted"/>
<dbReference type="InterPro" id="IPR008928">
    <property type="entry name" value="6-hairpin_glycosidase_sf"/>
</dbReference>
<dbReference type="SUPFAM" id="SSF48208">
    <property type="entry name" value="Six-hairpin glycosidases"/>
    <property type="match status" value="1"/>
</dbReference>
<keyword evidence="4" id="KW-1185">Reference proteome</keyword>
<evidence type="ECO:0000313" key="3">
    <source>
        <dbReference type="EMBL" id="MBB3150513.1"/>
    </source>
</evidence>
<dbReference type="Gene3D" id="1.50.10.10">
    <property type="match status" value="1"/>
</dbReference>
<dbReference type="Pfam" id="PF21104">
    <property type="entry name" value="Glyco_hydro_78_N"/>
    <property type="match status" value="1"/>
</dbReference>
<dbReference type="EMBL" id="JACHXW010000001">
    <property type="protein sequence ID" value="MBB3150513.1"/>
    <property type="molecule type" value="Genomic_DNA"/>
</dbReference>
<dbReference type="InterPro" id="IPR012341">
    <property type="entry name" value="6hp_glycosidase-like_sf"/>
</dbReference>
<dbReference type="InterPro" id="IPR035396">
    <property type="entry name" value="Bac_rhamnosid6H"/>
</dbReference>
<evidence type="ECO:0000313" key="4">
    <source>
        <dbReference type="Proteomes" id="UP000518605"/>
    </source>
</evidence>
<comment type="caution">
    <text evidence="3">The sequence shown here is derived from an EMBL/GenBank/DDBJ whole genome shotgun (WGS) entry which is preliminary data.</text>
</comment>
<dbReference type="Proteomes" id="UP000518605">
    <property type="component" value="Unassembled WGS sequence"/>
</dbReference>
<dbReference type="PANTHER" id="PTHR34987:SF4">
    <property type="entry name" value="ALPHA-L-RHAMNOSIDASE C-TERMINAL DOMAIN-CONTAINING PROTEIN"/>
    <property type="match status" value="1"/>
</dbReference>
<dbReference type="InterPro" id="IPR049164">
    <property type="entry name" value="Glyco_hydro_78_N"/>
</dbReference>
<feature type="domain" description="Glycosyl hydrolase family 78 alpha-rhamnosidase N-terminal" evidence="2">
    <location>
        <begin position="36"/>
        <end position="178"/>
    </location>
</feature>
<dbReference type="Pfam" id="PF17389">
    <property type="entry name" value="Bac_rhamnosid6H"/>
    <property type="match status" value="1"/>
</dbReference>
<sequence length="524" mass="60348">MANIQVIKEHTIIRNEAFIAKAEQLKPDLISTEAHPVHLIDVISDPSVVHGWRANVLEPAEELRHKSFGKGDQFILDYGTHLVGYLDEIHIRPVGSPPDAPLHLKITFGEMPIEMAEPFSSYEGWISSSWLQEAVFHVDILPGVITLPRRYSFRYVKFEVIAASQKYRVSFDKIVCRTVTSADISKVMPLMHADELIQKMDEVSIKTLQDCMQLVFEDGPKRDRRLWLGDLRLQALANYETFKNYDLVKRNLYLFAGVPNDKGQITANVFTFSDLIADDTYLLDYSIFFVTTLYDYYMVSQDLETLTELWPLALKQIEIAFDYLDERRLIQDSNSWYSFIDWNQDLNKQAPTQGVLIYALRIAIRIAEIVDRNTVETLKQQLDLLVESAKAHLWDEAAGFFVSGVDRQVSWASQIWMVLAEVWEPHKNKELLTRLLDVNPVVGVTTPYLYHHLVEALILVGEKEVAINQMKAYWGEMIADGADTFWELYDPANKSFSPYGDPMINSYCHAWSCTPTYLIRKYNL</sequence>
<dbReference type="GO" id="GO:0005975">
    <property type="term" value="P:carbohydrate metabolic process"/>
    <property type="evidence" value="ECO:0007669"/>
    <property type="project" value="InterPro"/>
</dbReference>
<dbReference type="RefSeq" id="WP_312890757.1">
    <property type="nucleotide sequence ID" value="NZ_CBCSLB010000001.1"/>
</dbReference>
<reference evidence="3 4" key="1">
    <citation type="submission" date="2020-08" db="EMBL/GenBank/DDBJ databases">
        <title>Genomic Encyclopedia of Type Strains, Phase III (KMG-III): the genomes of soil and plant-associated and newly described type strains.</title>
        <authorList>
            <person name="Whitman W."/>
        </authorList>
    </citation>
    <scope>NUCLEOTIDE SEQUENCE [LARGE SCALE GENOMIC DNA]</scope>
    <source>
        <strain evidence="3 4">CECT 8234</strain>
    </source>
</reference>
<feature type="domain" description="Alpha-L-rhamnosidase six-hairpin glycosidase" evidence="1">
    <location>
        <begin position="194"/>
        <end position="518"/>
    </location>
</feature>
<organism evidence="3 4">
    <name type="scientific">Paenibacillus endophyticus</name>
    <dbReference type="NCBI Taxonomy" id="1294268"/>
    <lineage>
        <taxon>Bacteria</taxon>
        <taxon>Bacillati</taxon>
        <taxon>Bacillota</taxon>
        <taxon>Bacilli</taxon>
        <taxon>Bacillales</taxon>
        <taxon>Paenibacillaceae</taxon>
        <taxon>Paenibacillus</taxon>
    </lineage>
</organism>
<evidence type="ECO:0000259" key="2">
    <source>
        <dbReference type="Pfam" id="PF21104"/>
    </source>
</evidence>
<accession>A0A7W5C3F1</accession>
<evidence type="ECO:0000259" key="1">
    <source>
        <dbReference type="Pfam" id="PF17389"/>
    </source>
</evidence>
<name>A0A7W5C3F1_9BACL</name>
<protein>
    <recommendedName>
        <fullName evidence="5">Sugar hydrolase</fullName>
    </recommendedName>
</protein>
<dbReference type="AlphaFoldDB" id="A0A7W5C3F1"/>
<evidence type="ECO:0008006" key="5">
    <source>
        <dbReference type="Google" id="ProtNLM"/>
    </source>
</evidence>